<evidence type="ECO:0000256" key="6">
    <source>
        <dbReference type="ARBA" id="ARBA00022692"/>
    </source>
</evidence>
<feature type="transmembrane region" description="Helical" evidence="11">
    <location>
        <begin position="320"/>
        <end position="339"/>
    </location>
</feature>
<keyword evidence="7 11" id="KW-0256">Endoplasmic reticulum</keyword>
<dbReference type="eggNOG" id="KOG4123">
    <property type="taxonomic scope" value="Eukaryota"/>
</dbReference>
<feature type="transmembrane region" description="Helical" evidence="11">
    <location>
        <begin position="286"/>
        <end position="308"/>
    </location>
</feature>
<keyword evidence="9 11" id="KW-0472">Membrane</keyword>
<dbReference type="EMBL" id="CP000583">
    <property type="protein sequence ID" value="ABO95222.1"/>
    <property type="molecule type" value="Genomic_DNA"/>
</dbReference>
<organism evidence="13 14">
    <name type="scientific">Ostreococcus lucimarinus (strain CCE9901)</name>
    <dbReference type="NCBI Taxonomy" id="436017"/>
    <lineage>
        <taxon>Eukaryota</taxon>
        <taxon>Viridiplantae</taxon>
        <taxon>Chlorophyta</taxon>
        <taxon>Mamiellophyceae</taxon>
        <taxon>Mamiellales</taxon>
        <taxon>Bathycoccaceae</taxon>
        <taxon>Ostreococcus</taxon>
    </lineage>
</organism>
<feature type="chain" id="PRO_5002671970" description="Mannosyltransferase" evidence="12">
    <location>
        <begin position="22"/>
        <end position="551"/>
    </location>
</feature>
<evidence type="ECO:0000313" key="14">
    <source>
        <dbReference type="Proteomes" id="UP000001568"/>
    </source>
</evidence>
<dbReference type="CAZy" id="GT22">
    <property type="family name" value="Glycosyltransferase Family 22"/>
</dbReference>
<dbReference type="STRING" id="436017.A4RUB2"/>
<evidence type="ECO:0000256" key="11">
    <source>
        <dbReference type="RuleBase" id="RU363075"/>
    </source>
</evidence>
<dbReference type="Gramene" id="ABO95222">
    <property type="protein sequence ID" value="ABO95222"/>
    <property type="gene ID" value="OSTLU_30560"/>
</dbReference>
<keyword evidence="12" id="KW-0732">Signal</keyword>
<feature type="transmembrane region" description="Helical" evidence="11">
    <location>
        <begin position="345"/>
        <end position="361"/>
    </location>
</feature>
<dbReference type="HOGENOM" id="CLU_022957_2_0_1"/>
<proteinExistence type="inferred from homology"/>
<reference evidence="13 14" key="1">
    <citation type="journal article" date="2007" name="Proc. Natl. Acad. Sci. U.S.A.">
        <title>The tiny eukaryote Ostreococcus provides genomic insights into the paradox of plankton speciation.</title>
        <authorList>
            <person name="Palenik B."/>
            <person name="Grimwood J."/>
            <person name="Aerts A."/>
            <person name="Rouze P."/>
            <person name="Salamov A."/>
            <person name="Putnam N."/>
            <person name="Dupont C."/>
            <person name="Jorgensen R."/>
            <person name="Derelle E."/>
            <person name="Rombauts S."/>
            <person name="Zhou K."/>
            <person name="Otillar R."/>
            <person name="Merchant S.S."/>
            <person name="Podell S."/>
            <person name="Gaasterland T."/>
            <person name="Napoli C."/>
            <person name="Gendler K."/>
            <person name="Manuell A."/>
            <person name="Tai V."/>
            <person name="Vallon O."/>
            <person name="Piganeau G."/>
            <person name="Jancek S."/>
            <person name="Heijde M."/>
            <person name="Jabbari K."/>
            <person name="Bowler C."/>
            <person name="Lohr M."/>
            <person name="Robbens S."/>
            <person name="Werner G."/>
            <person name="Dubchak I."/>
            <person name="Pazour G.J."/>
            <person name="Ren Q."/>
            <person name="Paulsen I."/>
            <person name="Delwiche C."/>
            <person name="Schmutz J."/>
            <person name="Rokhsar D."/>
            <person name="Van de Peer Y."/>
            <person name="Moreau H."/>
            <person name="Grigoriev I.V."/>
        </authorList>
    </citation>
    <scope>NUCLEOTIDE SEQUENCE [LARGE SCALE GENOMIC DNA]</scope>
    <source>
        <strain evidence="13 14">CCE9901</strain>
    </source>
</reference>
<keyword evidence="6 11" id="KW-0812">Transmembrane</keyword>
<dbReference type="Proteomes" id="UP000001568">
    <property type="component" value="Chromosome 3"/>
</dbReference>
<keyword evidence="4 11" id="KW-0328">Glycosyltransferase</keyword>
<dbReference type="OrthoDB" id="10066429at2759"/>
<protein>
    <recommendedName>
        <fullName evidence="11">Mannosyltransferase</fullName>
        <ecNumber evidence="11">2.4.1.-</ecNumber>
    </recommendedName>
</protein>
<dbReference type="GO" id="GO:0006506">
    <property type="term" value="P:GPI anchor biosynthetic process"/>
    <property type="evidence" value="ECO:0007669"/>
    <property type="project" value="UniProtKB-KW"/>
</dbReference>
<dbReference type="GeneID" id="5000774"/>
<dbReference type="GO" id="GO:0005789">
    <property type="term" value="C:endoplasmic reticulum membrane"/>
    <property type="evidence" value="ECO:0007669"/>
    <property type="project" value="UniProtKB-SubCell"/>
</dbReference>
<evidence type="ECO:0000256" key="10">
    <source>
        <dbReference type="ARBA" id="ARBA00038466"/>
    </source>
</evidence>
<sequence length="551" mass="59940">MGETLARATLVGLALLRLAFAFAPGYVHPDEWFQSNEVTAANVFGTETQLPWEYTADAPARSILGAYASSGLSYLIACAIARATGAALDVSWVTTYAPRLALCAASATVDLAVVSCARAVGSATTGAVNEAGVLFATSWVTLVLLVRPFSNSLETYATAACALVATTERKYLGPVSRCVAIGTIGMVSSFIRFTSGAFIAPWAVYVVARAREKSPLTMLVGVWSGAMAAILTAVVCIVIDTAYFSDTNMLNVWVWTSKNWIITPWNSFRYNVNADNLARHGLHPRYLHVLVNGPLMFSVLWLVSLSALMRRRRDASSRDLIVRTLWASVLFPLAALSLAPHQEPRFLTPMILPMCVLAAHYSRSTLVSRKRRLFAIWIAINALLACLFGVLHQGGVVRSMRTLAKTDAAFDGGSSGRFALFWKTYSPPLSILAQSSGESDLVSVYDAAGASVDDVRELLLAATSKGVCVADQPMCTTSAKNIIIIAPALAFERLRERTQNLDYERVLSIFPHLSLDHLDDVFDAFASGNRRERFALVKKSLQLTVHRVRYP</sequence>
<keyword evidence="14" id="KW-1185">Reference proteome</keyword>
<dbReference type="EC" id="2.4.1.-" evidence="11"/>
<dbReference type="Pfam" id="PF03901">
    <property type="entry name" value="Glyco_transf_22"/>
    <property type="match status" value="1"/>
</dbReference>
<evidence type="ECO:0000256" key="3">
    <source>
        <dbReference type="ARBA" id="ARBA00022502"/>
    </source>
</evidence>
<feature type="transmembrane region" description="Helical" evidence="11">
    <location>
        <begin position="220"/>
        <end position="244"/>
    </location>
</feature>
<dbReference type="PANTHER" id="PTHR22760">
    <property type="entry name" value="GLYCOSYLTRANSFERASE"/>
    <property type="match status" value="1"/>
</dbReference>
<keyword evidence="3" id="KW-0337">GPI-anchor biosynthesis</keyword>
<comment type="subcellular location">
    <subcellularLocation>
        <location evidence="1 11">Endoplasmic reticulum membrane</location>
        <topology evidence="1 11">Multi-pass membrane protein</topology>
    </subcellularLocation>
</comment>
<keyword evidence="5" id="KW-0808">Transferase</keyword>
<evidence type="ECO:0000256" key="4">
    <source>
        <dbReference type="ARBA" id="ARBA00022676"/>
    </source>
</evidence>
<dbReference type="RefSeq" id="XP_001416929.1">
    <property type="nucleotide sequence ID" value="XM_001416892.1"/>
</dbReference>
<dbReference type="InterPro" id="IPR005599">
    <property type="entry name" value="GPI_mannosylTrfase"/>
</dbReference>
<name>A4RUB2_OSTLU</name>
<feature type="transmembrane region" description="Helical" evidence="11">
    <location>
        <begin position="190"/>
        <end position="208"/>
    </location>
</feature>
<feature type="transmembrane region" description="Helical" evidence="11">
    <location>
        <begin position="373"/>
        <end position="391"/>
    </location>
</feature>
<accession>A4RUB2</accession>
<keyword evidence="8 11" id="KW-1133">Transmembrane helix</keyword>
<evidence type="ECO:0000313" key="13">
    <source>
        <dbReference type="EMBL" id="ABO95222.1"/>
    </source>
</evidence>
<evidence type="ECO:0000256" key="5">
    <source>
        <dbReference type="ARBA" id="ARBA00022679"/>
    </source>
</evidence>
<evidence type="ECO:0000256" key="2">
    <source>
        <dbReference type="ARBA" id="ARBA00004687"/>
    </source>
</evidence>
<dbReference type="KEGG" id="olu:OSTLU_30560"/>
<dbReference type="AlphaFoldDB" id="A4RUB2"/>
<dbReference type="PANTHER" id="PTHR22760:SF3">
    <property type="entry name" value="GPI MANNOSYLTRANSFERASE 4"/>
    <property type="match status" value="1"/>
</dbReference>
<evidence type="ECO:0000256" key="12">
    <source>
        <dbReference type="SAM" id="SignalP"/>
    </source>
</evidence>
<evidence type="ECO:0000256" key="8">
    <source>
        <dbReference type="ARBA" id="ARBA00022989"/>
    </source>
</evidence>
<evidence type="ECO:0000256" key="7">
    <source>
        <dbReference type="ARBA" id="ARBA00022824"/>
    </source>
</evidence>
<evidence type="ECO:0000256" key="1">
    <source>
        <dbReference type="ARBA" id="ARBA00004477"/>
    </source>
</evidence>
<gene>
    <name evidence="13" type="ORF">OSTLU_30560</name>
</gene>
<comment type="pathway">
    <text evidence="2">Glycolipid biosynthesis; glycosylphosphatidylinositol-anchor biosynthesis.</text>
</comment>
<dbReference type="GO" id="GO:0000026">
    <property type="term" value="F:alpha-1,2-mannosyltransferase activity"/>
    <property type="evidence" value="ECO:0007669"/>
    <property type="project" value="TreeGrafter"/>
</dbReference>
<comment type="similarity">
    <text evidence="10">Belongs to the glycosyltransferase 22 family. PIGZ subfamily.</text>
</comment>
<dbReference type="OMA" id="HGIHPRY"/>
<evidence type="ECO:0000256" key="9">
    <source>
        <dbReference type="ARBA" id="ARBA00023136"/>
    </source>
</evidence>
<feature type="signal peptide" evidence="12">
    <location>
        <begin position="1"/>
        <end position="21"/>
    </location>
</feature>